<dbReference type="EMBL" id="CAXDID020000126">
    <property type="protein sequence ID" value="CAL6033586.1"/>
    <property type="molecule type" value="Genomic_DNA"/>
</dbReference>
<reference evidence="2" key="1">
    <citation type="submission" date="2023-06" db="EMBL/GenBank/DDBJ databases">
        <authorList>
            <person name="Kurt Z."/>
        </authorList>
    </citation>
    <scope>NUCLEOTIDE SEQUENCE</scope>
</reference>
<evidence type="ECO:0000313" key="1">
    <source>
        <dbReference type="EMBL" id="CAI9977728.1"/>
    </source>
</evidence>
<evidence type="ECO:0000313" key="5">
    <source>
        <dbReference type="EMBL" id="CAL6033548.1"/>
    </source>
</evidence>
<sequence length="108" mass="12594">MEPSCAAEWREQVVFSCNRFRSKAVFQGAQTKCFESNCKRRRIKLQFVFVYSPVPVQHFKHEAKCNSNPPTQTPRDQSVELNMIVLHAADQRIAFRWKIGQTPIPTRL</sequence>
<evidence type="ECO:0000313" key="7">
    <source>
        <dbReference type="EMBL" id="CAL6033582.1"/>
    </source>
</evidence>
<dbReference type="EMBL" id="CATOUU010001180">
    <property type="protein sequence ID" value="CAI9977728.1"/>
    <property type="molecule type" value="Genomic_DNA"/>
</dbReference>
<dbReference type="EMBL" id="CAXDID020000126">
    <property type="protein sequence ID" value="CAL6033582.1"/>
    <property type="molecule type" value="Genomic_DNA"/>
</dbReference>
<evidence type="ECO:0000313" key="8">
    <source>
        <dbReference type="EMBL" id="CAL6033586.1"/>
    </source>
</evidence>
<accession>A0AA86RGU2</accession>
<dbReference type="AlphaFoldDB" id="A0AA86RGU2"/>
<evidence type="ECO:0000313" key="3">
    <source>
        <dbReference type="EMBL" id="CAI9977745.1"/>
    </source>
</evidence>
<proteinExistence type="predicted"/>
<keyword evidence="9" id="KW-1185">Reference proteome</keyword>
<evidence type="ECO:0000313" key="9">
    <source>
        <dbReference type="Proteomes" id="UP001642409"/>
    </source>
</evidence>
<dbReference type="Proteomes" id="UP001642409">
    <property type="component" value="Unassembled WGS sequence"/>
</dbReference>
<dbReference type="EMBL" id="CATOUU010001180">
    <property type="protein sequence ID" value="CAI9977747.1"/>
    <property type="molecule type" value="Genomic_DNA"/>
</dbReference>
<evidence type="ECO:0000313" key="2">
    <source>
        <dbReference type="EMBL" id="CAI9977731.1"/>
    </source>
</evidence>
<dbReference type="EMBL" id="CATOUU010001180">
    <property type="protein sequence ID" value="CAI9977745.1"/>
    <property type="molecule type" value="Genomic_DNA"/>
</dbReference>
<evidence type="ECO:0000313" key="4">
    <source>
        <dbReference type="EMBL" id="CAI9977747.1"/>
    </source>
</evidence>
<reference evidence="5 9" key="2">
    <citation type="submission" date="2024-07" db="EMBL/GenBank/DDBJ databases">
        <authorList>
            <person name="Akdeniz Z."/>
        </authorList>
    </citation>
    <scope>NUCLEOTIDE SEQUENCE [LARGE SCALE GENOMIC DNA]</scope>
</reference>
<evidence type="ECO:0000313" key="6">
    <source>
        <dbReference type="EMBL" id="CAL6033554.1"/>
    </source>
</evidence>
<name>A0AA86RGU2_9EUKA</name>
<organism evidence="2">
    <name type="scientific">Hexamita inflata</name>
    <dbReference type="NCBI Taxonomy" id="28002"/>
    <lineage>
        <taxon>Eukaryota</taxon>
        <taxon>Metamonada</taxon>
        <taxon>Diplomonadida</taxon>
        <taxon>Hexamitidae</taxon>
        <taxon>Hexamitinae</taxon>
        <taxon>Hexamita</taxon>
    </lineage>
</organism>
<gene>
    <name evidence="5" type="ORF">HINF_LOCUS35018</name>
    <name evidence="6" type="ORF">HINF_LOCUS35021</name>
    <name evidence="7" type="ORF">HINF_LOCUS35035</name>
    <name evidence="8" type="ORF">HINF_LOCUS35037</name>
    <name evidence="1" type="ORF">HINF_LOCUS65373</name>
    <name evidence="2" type="ORF">HINF_LOCUS65376</name>
    <name evidence="3" type="ORF">HINF_LOCUS65390</name>
    <name evidence="4" type="ORF">HINF_LOCUS65392</name>
</gene>
<comment type="caution">
    <text evidence="2">The sequence shown here is derived from an EMBL/GenBank/DDBJ whole genome shotgun (WGS) entry which is preliminary data.</text>
</comment>
<protein>
    <submittedName>
        <fullName evidence="5">Hypothetical_protein</fullName>
    </submittedName>
</protein>
<dbReference type="EMBL" id="CATOUU010001180">
    <property type="protein sequence ID" value="CAI9977731.1"/>
    <property type="molecule type" value="Genomic_DNA"/>
</dbReference>
<dbReference type="EMBL" id="CAXDID020000126">
    <property type="protein sequence ID" value="CAL6033554.1"/>
    <property type="molecule type" value="Genomic_DNA"/>
</dbReference>
<dbReference type="EMBL" id="CAXDID020000126">
    <property type="protein sequence ID" value="CAL6033548.1"/>
    <property type="molecule type" value="Genomic_DNA"/>
</dbReference>